<evidence type="ECO:0000313" key="1">
    <source>
        <dbReference type="EMBL" id="GAG60264.1"/>
    </source>
</evidence>
<name>X0YUF3_9ZZZZ</name>
<gene>
    <name evidence="1" type="ORF">S01H4_14264</name>
</gene>
<reference evidence="1" key="1">
    <citation type="journal article" date="2014" name="Front. Microbiol.">
        <title>High frequency of phylogenetically diverse reductive dehalogenase-homologous genes in deep subseafloor sedimentary metagenomes.</title>
        <authorList>
            <person name="Kawai M."/>
            <person name="Futagami T."/>
            <person name="Toyoda A."/>
            <person name="Takaki Y."/>
            <person name="Nishi S."/>
            <person name="Hori S."/>
            <person name="Arai W."/>
            <person name="Tsubouchi T."/>
            <person name="Morono Y."/>
            <person name="Uchiyama I."/>
            <person name="Ito T."/>
            <person name="Fujiyama A."/>
            <person name="Inagaki F."/>
            <person name="Takami H."/>
        </authorList>
    </citation>
    <scope>NUCLEOTIDE SEQUENCE</scope>
    <source>
        <strain evidence="1">Expedition CK06-06</strain>
    </source>
</reference>
<sequence>MEVEKQGMSIFRKKDIRIDDIYGLRDRFNEINRIRSGMENTERRLDLLIKHLELEEYKPDCTVKLRKVKK</sequence>
<accession>X0YUF3</accession>
<protein>
    <submittedName>
        <fullName evidence="1">Uncharacterized protein</fullName>
    </submittedName>
</protein>
<comment type="caution">
    <text evidence="1">The sequence shown here is derived from an EMBL/GenBank/DDBJ whole genome shotgun (WGS) entry which is preliminary data.</text>
</comment>
<proteinExistence type="predicted"/>
<dbReference type="AlphaFoldDB" id="X0YUF3"/>
<dbReference type="EMBL" id="BART01006257">
    <property type="protein sequence ID" value="GAG60264.1"/>
    <property type="molecule type" value="Genomic_DNA"/>
</dbReference>
<organism evidence="1">
    <name type="scientific">marine sediment metagenome</name>
    <dbReference type="NCBI Taxonomy" id="412755"/>
    <lineage>
        <taxon>unclassified sequences</taxon>
        <taxon>metagenomes</taxon>
        <taxon>ecological metagenomes</taxon>
    </lineage>
</organism>